<dbReference type="InterPro" id="IPR031322">
    <property type="entry name" value="Shikimate/glucono_kinase"/>
</dbReference>
<dbReference type="AlphaFoldDB" id="H1DGY0"/>
<keyword evidence="7" id="KW-0963">Cytoplasm</keyword>
<keyword evidence="5 7" id="KW-0067">ATP-binding</keyword>
<evidence type="ECO:0000256" key="7">
    <source>
        <dbReference type="HAMAP-Rule" id="MF_00109"/>
    </source>
</evidence>
<feature type="binding site" evidence="7">
    <location>
        <position position="38"/>
    </location>
    <ligand>
        <name>substrate</name>
    </ligand>
</feature>
<comment type="pathway">
    <text evidence="7">Metabolic intermediate biosynthesis; chorismate biosynthesis; chorismate from D-erythrose 4-phosphate and phosphoenolpyruvate: step 5/7.</text>
</comment>
<evidence type="ECO:0000256" key="1">
    <source>
        <dbReference type="ARBA" id="ARBA00022605"/>
    </source>
</evidence>
<comment type="cofactor">
    <cofactor evidence="7">
        <name>Mg(2+)</name>
        <dbReference type="ChEBI" id="CHEBI:18420"/>
    </cofactor>
    <text evidence="7">Binds 1 Mg(2+) ion per subunit.</text>
</comment>
<comment type="similarity">
    <text evidence="7">Belongs to the shikimate kinase family.</text>
</comment>
<evidence type="ECO:0000313" key="8">
    <source>
        <dbReference type="EMBL" id="EHP47663.1"/>
    </source>
</evidence>
<comment type="caution">
    <text evidence="7">Lacks conserved residue(s) required for the propagation of feature annotation.</text>
</comment>
<keyword evidence="9" id="KW-1185">Reference proteome</keyword>
<dbReference type="GO" id="GO:0009423">
    <property type="term" value="P:chorismate biosynthetic process"/>
    <property type="evidence" value="ECO:0007669"/>
    <property type="project" value="UniProtKB-UniRule"/>
</dbReference>
<keyword evidence="7" id="KW-0479">Metal-binding</keyword>
<dbReference type="UniPathway" id="UPA00053">
    <property type="reaction ID" value="UER00088"/>
</dbReference>
<evidence type="ECO:0000313" key="9">
    <source>
        <dbReference type="Proteomes" id="UP000004892"/>
    </source>
</evidence>
<evidence type="ECO:0000256" key="6">
    <source>
        <dbReference type="ARBA" id="ARBA00023141"/>
    </source>
</evidence>
<comment type="caution">
    <text evidence="8">The sequence shown here is derived from an EMBL/GenBank/DDBJ whole genome shotgun (WGS) entry which is preliminary data.</text>
</comment>
<keyword evidence="7" id="KW-0460">Magnesium</keyword>
<evidence type="ECO:0000256" key="4">
    <source>
        <dbReference type="ARBA" id="ARBA00022777"/>
    </source>
</evidence>
<dbReference type="PRINTS" id="PR01100">
    <property type="entry name" value="SHIKIMTKNASE"/>
</dbReference>
<dbReference type="STRING" id="742817.HMPREF9449_01516"/>
<dbReference type="GO" id="GO:0005524">
    <property type="term" value="F:ATP binding"/>
    <property type="evidence" value="ECO:0007669"/>
    <property type="project" value="UniProtKB-UniRule"/>
</dbReference>
<gene>
    <name evidence="7" type="primary">aroK</name>
    <name evidence="8" type="ORF">HMPREF9449_01516</name>
</gene>
<keyword evidence="3 7" id="KW-0547">Nucleotide-binding</keyword>
<keyword evidence="1 7" id="KW-0028">Amino-acid biosynthesis</keyword>
<dbReference type="eggNOG" id="COG0703">
    <property type="taxonomic scope" value="Bacteria"/>
</dbReference>
<dbReference type="Pfam" id="PF01202">
    <property type="entry name" value="SKI"/>
    <property type="match status" value="1"/>
</dbReference>
<comment type="subcellular location">
    <subcellularLocation>
        <location evidence="7">Cytoplasm</location>
    </subcellularLocation>
</comment>
<dbReference type="PANTHER" id="PTHR21087:SF16">
    <property type="entry name" value="SHIKIMATE KINASE 1, CHLOROPLASTIC"/>
    <property type="match status" value="1"/>
</dbReference>
<feature type="binding site" evidence="7">
    <location>
        <position position="20"/>
    </location>
    <ligand>
        <name>Mg(2+)</name>
        <dbReference type="ChEBI" id="CHEBI:18420"/>
    </ligand>
</feature>
<feature type="binding site" evidence="7">
    <location>
        <position position="146"/>
    </location>
    <ligand>
        <name>substrate</name>
    </ligand>
</feature>
<dbReference type="GO" id="GO:0004765">
    <property type="term" value="F:shikimate kinase activity"/>
    <property type="evidence" value="ECO:0007669"/>
    <property type="project" value="UniProtKB-UniRule"/>
</dbReference>
<keyword evidence="6 7" id="KW-0057">Aromatic amino acid biosynthesis</keyword>
<comment type="catalytic activity">
    <reaction evidence="7">
        <text>shikimate + ATP = 3-phosphoshikimate + ADP + H(+)</text>
        <dbReference type="Rhea" id="RHEA:13121"/>
        <dbReference type="ChEBI" id="CHEBI:15378"/>
        <dbReference type="ChEBI" id="CHEBI:30616"/>
        <dbReference type="ChEBI" id="CHEBI:36208"/>
        <dbReference type="ChEBI" id="CHEBI:145989"/>
        <dbReference type="ChEBI" id="CHEBI:456216"/>
        <dbReference type="EC" id="2.7.1.71"/>
    </reaction>
</comment>
<dbReference type="GO" id="GO:0000287">
    <property type="term" value="F:magnesium ion binding"/>
    <property type="evidence" value="ECO:0007669"/>
    <property type="project" value="UniProtKB-UniRule"/>
</dbReference>
<proteinExistence type="inferred from homology"/>
<dbReference type="Proteomes" id="UP000004892">
    <property type="component" value="Unassembled WGS sequence"/>
</dbReference>
<dbReference type="GO" id="GO:0005829">
    <property type="term" value="C:cytosol"/>
    <property type="evidence" value="ECO:0007669"/>
    <property type="project" value="TreeGrafter"/>
</dbReference>
<dbReference type="GO" id="GO:0009073">
    <property type="term" value="P:aromatic amino acid family biosynthetic process"/>
    <property type="evidence" value="ECO:0007669"/>
    <property type="project" value="UniProtKB-KW"/>
</dbReference>
<comment type="function">
    <text evidence="7">Catalyzes the specific phosphorylation of the 3-hydroxyl group of shikimic acid using ATP as a cosubstrate.</text>
</comment>
<evidence type="ECO:0000256" key="5">
    <source>
        <dbReference type="ARBA" id="ARBA00022840"/>
    </source>
</evidence>
<feature type="binding site" evidence="7">
    <location>
        <begin position="16"/>
        <end position="21"/>
    </location>
    <ligand>
        <name>ATP</name>
        <dbReference type="ChEBI" id="CHEBI:30616"/>
    </ligand>
</feature>
<comment type="subunit">
    <text evidence="7">Monomer.</text>
</comment>
<feature type="binding site" evidence="7">
    <location>
        <position position="62"/>
    </location>
    <ligand>
        <name>substrate</name>
    </ligand>
</feature>
<keyword evidence="2 7" id="KW-0808">Transferase</keyword>
<protein>
    <recommendedName>
        <fullName evidence="7">Shikimate kinase</fullName>
        <shortName evidence="7">SK</shortName>
        <ecNumber evidence="7">2.7.1.71</ecNumber>
    </recommendedName>
</protein>
<reference evidence="8 9" key="1">
    <citation type="submission" date="2012-01" db="EMBL/GenBank/DDBJ databases">
        <title>The Genome Sequence of Odoribacter laneus YIT 12061.</title>
        <authorList>
            <consortium name="The Broad Institute Genome Sequencing Platform"/>
            <person name="Earl A."/>
            <person name="Ward D."/>
            <person name="Feldgarden M."/>
            <person name="Gevers D."/>
            <person name="Morotomi M."/>
            <person name="Young S.K."/>
            <person name="Zeng Q."/>
            <person name="Gargeya S."/>
            <person name="Fitzgerald M."/>
            <person name="Haas B."/>
            <person name="Abouelleil A."/>
            <person name="Alvarado L."/>
            <person name="Arachchi H.M."/>
            <person name="Berlin A."/>
            <person name="Chapman S.B."/>
            <person name="Gearin G."/>
            <person name="Goldberg J."/>
            <person name="Griggs A."/>
            <person name="Gujja S."/>
            <person name="Hansen M."/>
            <person name="Heiman D."/>
            <person name="Howarth C."/>
            <person name="Larimer J."/>
            <person name="Lui A."/>
            <person name="MacDonald P.J.P."/>
            <person name="McCowen C."/>
            <person name="Montmayeur A."/>
            <person name="Murphy C."/>
            <person name="Neiman D."/>
            <person name="Pearson M."/>
            <person name="Priest M."/>
            <person name="Roberts A."/>
            <person name="Saif S."/>
            <person name="Shea T."/>
            <person name="Sisk P."/>
            <person name="Stolte C."/>
            <person name="Sykes S."/>
            <person name="Wortman J."/>
            <person name="Nusbaum C."/>
            <person name="Birren B."/>
        </authorList>
    </citation>
    <scope>NUCLEOTIDE SEQUENCE [LARGE SCALE GENOMIC DNA]</scope>
    <source>
        <strain evidence="8 9">YIT 12061</strain>
    </source>
</reference>
<evidence type="ECO:0000256" key="3">
    <source>
        <dbReference type="ARBA" id="ARBA00022741"/>
    </source>
</evidence>
<dbReference type="InterPro" id="IPR000623">
    <property type="entry name" value="Shikimate_kinase/TSH1"/>
</dbReference>
<dbReference type="EC" id="2.7.1.71" evidence="7"/>
<evidence type="ECO:0000256" key="2">
    <source>
        <dbReference type="ARBA" id="ARBA00022679"/>
    </source>
</evidence>
<sequence length="170" mass="19596">MLFSVGMKIFLVGYMACGKSRKGRVMAKEQGRRFIDLDAYIIDREKCSIAEIFTRVGEGGFRKLETRYLQEVCELYEDFILSTGGGTPCFNGNMEYMNQQGHTIFLNTDISILTARLIRGKQKRPLVSGLKDEEIHDFVRKHLEQRLPYYKMAKEEIKNNLFEGQSGGEF</sequence>
<dbReference type="HOGENOM" id="CLU_057607_4_0_10"/>
<keyword evidence="4 7" id="KW-0418">Kinase</keyword>
<organism evidence="8 9">
    <name type="scientific">Odoribacter laneus YIT 12061</name>
    <dbReference type="NCBI Taxonomy" id="742817"/>
    <lineage>
        <taxon>Bacteria</taxon>
        <taxon>Pseudomonadati</taxon>
        <taxon>Bacteroidota</taxon>
        <taxon>Bacteroidia</taxon>
        <taxon>Bacteroidales</taxon>
        <taxon>Odoribacteraceae</taxon>
        <taxon>Odoribacter</taxon>
    </lineage>
</organism>
<name>H1DGY0_9BACT</name>
<accession>H1DGY0</accession>
<dbReference type="Gene3D" id="3.40.50.300">
    <property type="entry name" value="P-loop containing nucleotide triphosphate hydrolases"/>
    <property type="match status" value="1"/>
</dbReference>
<dbReference type="CDD" id="cd00464">
    <property type="entry name" value="SK"/>
    <property type="match status" value="1"/>
</dbReference>
<dbReference type="InterPro" id="IPR027417">
    <property type="entry name" value="P-loop_NTPase"/>
</dbReference>
<dbReference type="HAMAP" id="MF_00109">
    <property type="entry name" value="Shikimate_kinase"/>
    <property type="match status" value="1"/>
</dbReference>
<dbReference type="PATRIC" id="fig|742817.3.peg.1611"/>
<feature type="binding site" evidence="7">
    <location>
        <position position="124"/>
    </location>
    <ligand>
        <name>ATP</name>
        <dbReference type="ChEBI" id="CHEBI:30616"/>
    </ligand>
</feature>
<dbReference type="EMBL" id="ADMC01000022">
    <property type="protein sequence ID" value="EHP47663.1"/>
    <property type="molecule type" value="Genomic_DNA"/>
</dbReference>
<dbReference type="PANTHER" id="PTHR21087">
    <property type="entry name" value="SHIKIMATE KINASE"/>
    <property type="match status" value="1"/>
</dbReference>
<dbReference type="SUPFAM" id="SSF52540">
    <property type="entry name" value="P-loop containing nucleoside triphosphate hydrolases"/>
    <property type="match status" value="1"/>
</dbReference>
<feature type="binding site" evidence="7">
    <location>
        <position position="85"/>
    </location>
    <ligand>
        <name>substrate</name>
    </ligand>
</feature>
<dbReference type="GO" id="GO:0008652">
    <property type="term" value="P:amino acid biosynthetic process"/>
    <property type="evidence" value="ECO:0007669"/>
    <property type="project" value="UniProtKB-KW"/>
</dbReference>